<organism evidence="1 2">
    <name type="scientific">Spirosoma soli</name>
    <dbReference type="NCBI Taxonomy" id="1770529"/>
    <lineage>
        <taxon>Bacteria</taxon>
        <taxon>Pseudomonadati</taxon>
        <taxon>Bacteroidota</taxon>
        <taxon>Cytophagia</taxon>
        <taxon>Cytophagales</taxon>
        <taxon>Cytophagaceae</taxon>
        <taxon>Spirosoma</taxon>
    </lineage>
</organism>
<dbReference type="Proteomes" id="UP001597469">
    <property type="component" value="Unassembled WGS sequence"/>
</dbReference>
<name>A0ABW5MB23_9BACT</name>
<dbReference type="EMBL" id="JBHULN010000018">
    <property type="protein sequence ID" value="MFD2573448.1"/>
    <property type="molecule type" value="Genomic_DNA"/>
</dbReference>
<protein>
    <submittedName>
        <fullName evidence="1">DUF3037 domain-containing protein</fullName>
    </submittedName>
</protein>
<reference evidence="2" key="1">
    <citation type="journal article" date="2019" name="Int. J. Syst. Evol. Microbiol.">
        <title>The Global Catalogue of Microorganisms (GCM) 10K type strain sequencing project: providing services to taxonomists for standard genome sequencing and annotation.</title>
        <authorList>
            <consortium name="The Broad Institute Genomics Platform"/>
            <consortium name="The Broad Institute Genome Sequencing Center for Infectious Disease"/>
            <person name="Wu L."/>
            <person name="Ma J."/>
        </authorList>
    </citation>
    <scope>NUCLEOTIDE SEQUENCE [LARGE SCALE GENOMIC DNA]</scope>
    <source>
        <strain evidence="2">KCTC 42805</strain>
    </source>
</reference>
<comment type="caution">
    <text evidence="1">The sequence shown here is derived from an EMBL/GenBank/DDBJ whole genome shotgun (WGS) entry which is preliminary data.</text>
</comment>
<keyword evidence="2" id="KW-1185">Reference proteome</keyword>
<proteinExistence type="predicted"/>
<dbReference type="RefSeq" id="WP_381526135.1">
    <property type="nucleotide sequence ID" value="NZ_JBHULN010000018.1"/>
</dbReference>
<evidence type="ECO:0000313" key="2">
    <source>
        <dbReference type="Proteomes" id="UP001597469"/>
    </source>
</evidence>
<accession>A0ABW5MB23</accession>
<dbReference type="Pfam" id="PF11236">
    <property type="entry name" value="DUF3037"/>
    <property type="match status" value="1"/>
</dbReference>
<gene>
    <name evidence="1" type="ORF">ACFSUS_22600</name>
</gene>
<dbReference type="InterPro" id="IPR021398">
    <property type="entry name" value="DUF3037"/>
</dbReference>
<sequence>MMKPYQYQVLRYTHDRGTGEFVNVGVVLYAAEDRFLKALVTNRYARISNFFPPASGLTLVQTLRQFRRETERIAQQYDELFPMPPSLEAITSSILPKDDSALWLTPMARGIDVDPQIALEDLYNRLVEKYVPVDETTSQTDEEAWRQVYKTYFDKYGITNRLVEHEVQTRTDAFKFDKAWKNKVWHCYQPLSLNLSDWSSVKSKVYRWSGILPELATAEEVIHLTFLLTGSSAFSDENGFVESKLTYESESLRVEVVTEDKAEAVAREVKQALKMHDDGLEH</sequence>
<evidence type="ECO:0000313" key="1">
    <source>
        <dbReference type="EMBL" id="MFD2573448.1"/>
    </source>
</evidence>